<dbReference type="Pfam" id="PF13584">
    <property type="entry name" value="BatD"/>
    <property type="match status" value="2"/>
</dbReference>
<dbReference type="STRING" id="1705394.SP60_08100"/>
<dbReference type="PANTHER" id="PTHR40940:SF2">
    <property type="entry name" value="BATD"/>
    <property type="match status" value="1"/>
</dbReference>
<dbReference type="EMBL" id="CP010552">
    <property type="protein sequence ID" value="ALE53150.1"/>
    <property type="molecule type" value="Genomic_DNA"/>
</dbReference>
<evidence type="ECO:0008006" key="5">
    <source>
        <dbReference type="Google" id="ProtNLM"/>
    </source>
</evidence>
<reference evidence="3 4" key="1">
    <citation type="journal article" date="2015" name="Genome Announc.">
        <title>Genome Sequence of 'Candidatus Thioglobus autotrophica' Strain EF1, a Chemoautotroph from the SUP05 Clade of Marine Gammaproteobacteria.</title>
        <authorList>
            <person name="Shah V."/>
            <person name="Morris R.M."/>
        </authorList>
    </citation>
    <scope>NUCLEOTIDE SEQUENCE [LARGE SCALE GENOMIC DNA]</scope>
    <source>
        <strain evidence="3 4">EF1</strain>
    </source>
</reference>
<accession>A0A0M4NK47</accession>
<name>A0A0M4NK47_9GAMM</name>
<protein>
    <recommendedName>
        <fullName evidence="5">BatD</fullName>
    </recommendedName>
</protein>
<dbReference type="OrthoDB" id="9763576at2"/>
<sequence length="477" mass="53523">MNKILGNLILLISAPIFALTTASVNQSWFYPGDQVVLTLSSDAQQAVFPLIDQIAGNPILYTSDAQNISIINNQRTRKISRSYVFKPSKSFTIPVYTLVTGASQQSTQPIEITLKTPSQAQPGDDYILQIETDKQEIFLGDEIHLKVIFKSKKTLSTDNQVSITIPEVKNLLFIKNNKTLRSADENYNIHTLNYKLRADDFGSFSIPSVMANISHRNNTLFSNFSTVGQSQKVKKIHSNPLTIKVNPLPDSLRIFGQFDIETKIDKTQVKPGEAVNLVVSIRGKGNFEDIEKFTLAINNVTIYSDEPEFTHNQWQQKFALVAEHAFAIPSFTLDYFDKITQAKKHLSTKSINIQINTSALASAATPQIKQKQVNIDGNSSMNNLKYYYLLLGAVVGILIGILAVLLKNKAPNKDKNLIHQIKLARSDKALFDLLLPLNLTELEGMLQQLEANIYKDAQYKIRKKDIINAIKSERKTH</sequence>
<evidence type="ECO:0000256" key="1">
    <source>
        <dbReference type="SAM" id="Phobius"/>
    </source>
</evidence>
<gene>
    <name evidence="3" type="ORF">SP60_08100</name>
</gene>
<dbReference type="KEGG" id="tho:SP60_08100"/>
<proteinExistence type="predicted"/>
<evidence type="ECO:0000313" key="4">
    <source>
        <dbReference type="Proteomes" id="UP000058020"/>
    </source>
</evidence>
<keyword evidence="4" id="KW-1185">Reference proteome</keyword>
<dbReference type="Proteomes" id="UP000058020">
    <property type="component" value="Chromosome"/>
</dbReference>
<evidence type="ECO:0000256" key="2">
    <source>
        <dbReference type="SAM" id="SignalP"/>
    </source>
</evidence>
<dbReference type="InterPro" id="IPR025738">
    <property type="entry name" value="BatD"/>
</dbReference>
<keyword evidence="2" id="KW-0732">Signal</keyword>
<evidence type="ECO:0000313" key="3">
    <source>
        <dbReference type="EMBL" id="ALE53150.1"/>
    </source>
</evidence>
<feature type="transmembrane region" description="Helical" evidence="1">
    <location>
        <begin position="386"/>
        <end position="406"/>
    </location>
</feature>
<dbReference type="PANTHER" id="PTHR40940">
    <property type="entry name" value="PROTEIN BATD-RELATED"/>
    <property type="match status" value="1"/>
</dbReference>
<keyword evidence="1" id="KW-0812">Transmembrane</keyword>
<keyword evidence="1" id="KW-0472">Membrane</keyword>
<organism evidence="3 4">
    <name type="scientific">Candidatus Thioglobus autotrophicus</name>
    <dbReference type="NCBI Taxonomy" id="1705394"/>
    <lineage>
        <taxon>Bacteria</taxon>
        <taxon>Pseudomonadati</taxon>
        <taxon>Pseudomonadota</taxon>
        <taxon>Gammaproteobacteria</taxon>
        <taxon>Candidatus Pseudothioglobaceae</taxon>
        <taxon>Candidatus Thioglobus</taxon>
    </lineage>
</organism>
<dbReference type="AlphaFoldDB" id="A0A0M4NK47"/>
<dbReference type="RefSeq" id="WP_053952148.1">
    <property type="nucleotide sequence ID" value="NZ_CP010552.1"/>
</dbReference>
<keyword evidence="1" id="KW-1133">Transmembrane helix</keyword>
<feature type="signal peptide" evidence="2">
    <location>
        <begin position="1"/>
        <end position="18"/>
    </location>
</feature>
<feature type="chain" id="PRO_5005799285" description="BatD" evidence="2">
    <location>
        <begin position="19"/>
        <end position="477"/>
    </location>
</feature>